<protein>
    <submittedName>
        <fullName evidence="1">Three-Cys-motif partner protein</fullName>
    </submittedName>
</protein>
<dbReference type="InterPro" id="IPR031009">
    <property type="entry name" value="Tcm_partner"/>
</dbReference>
<keyword evidence="2" id="KW-1185">Reference proteome</keyword>
<evidence type="ECO:0000313" key="2">
    <source>
        <dbReference type="Proteomes" id="UP000319213"/>
    </source>
</evidence>
<dbReference type="EMBL" id="VFPQ01000001">
    <property type="protein sequence ID" value="TQM77589.1"/>
    <property type="molecule type" value="Genomic_DNA"/>
</dbReference>
<dbReference type="NCBIfam" id="TIGR04474">
    <property type="entry name" value="tcm_partner"/>
    <property type="match status" value="1"/>
</dbReference>
<sequence length="383" mass="43322">MGDAAPESGPSGFWDGKKPAAVLKHELLRRYLPVFVSKTGSTSPDGRVVYFDGYAGEGRYKDNSEGSPLIAVQVARQQAAQSSPRRLGIFLTEKQRAVFHRLSAILREEASDVTVVLKHGDVAKHVNDVIDFARSYPLFAFLDPYGTGLSYEAVLTLLNGRPRSTKTEVLMNFSAHLVRRVDRANEKKLRNIDRVCGGSWWRTVFFRHHSPSRGTDAVVADYRLRVCRDTGCGSWVVPVRNHESHEPVYYLVFFSRHRDGLWAFGEALSLAMTEWRRACWKRATTTTDEQPSFGFEDELFRDRERKLEREWVETITANLAALIERESAPFSVIAKYPEIMGETLGLARGKHIREAIKRLHGEGLTSTEGKGRIDTMVIRPPRS</sequence>
<accession>A0A543J432</accession>
<reference evidence="1 2" key="1">
    <citation type="submission" date="2019-06" db="EMBL/GenBank/DDBJ databases">
        <title>Sequencing the genomes of 1000 actinobacteria strains.</title>
        <authorList>
            <person name="Klenk H.-P."/>
        </authorList>
    </citation>
    <scope>NUCLEOTIDE SEQUENCE [LARGE SCALE GENOMIC DNA]</scope>
    <source>
        <strain evidence="1 2">DSM 43186</strain>
    </source>
</reference>
<dbReference type="Proteomes" id="UP000319213">
    <property type="component" value="Unassembled WGS sequence"/>
</dbReference>
<dbReference type="AlphaFoldDB" id="A0A543J432"/>
<name>A0A543J432_9ACTN</name>
<evidence type="ECO:0000313" key="1">
    <source>
        <dbReference type="EMBL" id="TQM77589.1"/>
    </source>
</evidence>
<proteinExistence type="predicted"/>
<organism evidence="1 2">
    <name type="scientific">Thermopolyspora flexuosa</name>
    <dbReference type="NCBI Taxonomy" id="103836"/>
    <lineage>
        <taxon>Bacteria</taxon>
        <taxon>Bacillati</taxon>
        <taxon>Actinomycetota</taxon>
        <taxon>Actinomycetes</taxon>
        <taxon>Streptosporangiales</taxon>
        <taxon>Streptosporangiaceae</taxon>
        <taxon>Thermopolyspora</taxon>
    </lineage>
</organism>
<comment type="caution">
    <text evidence="1">The sequence shown here is derived from an EMBL/GenBank/DDBJ whole genome shotgun (WGS) entry which is preliminary data.</text>
</comment>
<dbReference type="RefSeq" id="WP_170198921.1">
    <property type="nucleotide sequence ID" value="NZ_BMPV01000002.1"/>
</dbReference>
<gene>
    <name evidence="1" type="ORF">FHX40_4358</name>
</gene>